<dbReference type="AlphaFoldDB" id="A0A5J4SQ23"/>
<reference evidence="2" key="1">
    <citation type="submission" date="2019-03" db="EMBL/GenBank/DDBJ databases">
        <title>Single cell metagenomics reveals metabolic interactions within the superorganism composed of flagellate Streblomastix strix and complex community of Bacteroidetes bacteria on its surface.</title>
        <authorList>
            <person name="Treitli S.C."/>
            <person name="Kolisko M."/>
            <person name="Husnik F."/>
            <person name="Keeling P."/>
            <person name="Hampl V."/>
        </authorList>
    </citation>
    <scope>NUCLEOTIDE SEQUENCE</scope>
    <source>
        <strain evidence="2">STM</strain>
    </source>
</reference>
<keyword evidence="1" id="KW-0472">Membrane</keyword>
<feature type="transmembrane region" description="Helical" evidence="1">
    <location>
        <begin position="119"/>
        <end position="142"/>
    </location>
</feature>
<evidence type="ECO:0000313" key="2">
    <source>
        <dbReference type="EMBL" id="KAA6347501.1"/>
    </source>
</evidence>
<keyword evidence="1" id="KW-1133">Transmembrane helix</keyword>
<proteinExistence type="predicted"/>
<name>A0A5J4SQ23_9ZZZZ</name>
<evidence type="ECO:0000256" key="1">
    <source>
        <dbReference type="SAM" id="Phobius"/>
    </source>
</evidence>
<feature type="transmembrane region" description="Helical" evidence="1">
    <location>
        <begin position="91"/>
        <end position="113"/>
    </location>
</feature>
<keyword evidence="1" id="KW-0812">Transmembrane</keyword>
<protein>
    <submittedName>
        <fullName evidence="2">Uncharacterized protein</fullName>
    </submittedName>
</protein>
<accession>A0A5J4SQ23</accession>
<dbReference type="EMBL" id="SNRY01000094">
    <property type="protein sequence ID" value="KAA6347501.1"/>
    <property type="molecule type" value="Genomic_DNA"/>
</dbReference>
<comment type="caution">
    <text evidence="2">The sequence shown here is derived from an EMBL/GenBank/DDBJ whole genome shotgun (WGS) entry which is preliminary data.</text>
</comment>
<sequence length="151" mass="17640">MGTPCKHLPILIVWMRKREEPTTRFFSFTGKHQQKVLDMDSYPFIPYSICFAQTKPPLVFLSWNIPSLDDKRKNSFRVIFRVGYLESSKTFIIFVLSKLPTIGVSIHFVTHLLPNKRVIYSKSIIINILYVRISLLGLFFTLRCSTLKKPQ</sequence>
<organism evidence="2">
    <name type="scientific">termite gut metagenome</name>
    <dbReference type="NCBI Taxonomy" id="433724"/>
    <lineage>
        <taxon>unclassified sequences</taxon>
        <taxon>metagenomes</taxon>
        <taxon>organismal metagenomes</taxon>
    </lineage>
</organism>
<gene>
    <name evidence="2" type="ORF">EZS27_005056</name>
</gene>